<dbReference type="GO" id="GO:0009401">
    <property type="term" value="P:phosphoenolpyruvate-dependent sugar phosphotransferase system"/>
    <property type="evidence" value="ECO:0007669"/>
    <property type="project" value="InterPro"/>
</dbReference>
<dbReference type="AlphaFoldDB" id="A0A8J6J923"/>
<dbReference type="Gene3D" id="1.10.1790.10">
    <property type="entry name" value="PRD domain"/>
    <property type="match status" value="1"/>
</dbReference>
<evidence type="ECO:0000259" key="6">
    <source>
        <dbReference type="PROSITE" id="PS51094"/>
    </source>
</evidence>
<keyword evidence="4" id="KW-0804">Transcription</keyword>
<keyword evidence="9" id="KW-0762">Sugar transport</keyword>
<organism evidence="9 10">
    <name type="scientific">Flintibacter hominis</name>
    <dbReference type="NCBI Taxonomy" id="2763048"/>
    <lineage>
        <taxon>Bacteria</taxon>
        <taxon>Bacillati</taxon>
        <taxon>Bacillota</taxon>
        <taxon>Clostridia</taxon>
        <taxon>Eubacteriales</taxon>
        <taxon>Flintibacter</taxon>
    </lineage>
</organism>
<evidence type="ECO:0000259" key="7">
    <source>
        <dbReference type="PROSITE" id="PS51099"/>
    </source>
</evidence>
<dbReference type="Proteomes" id="UP000628736">
    <property type="component" value="Unassembled WGS sequence"/>
</dbReference>
<evidence type="ECO:0000256" key="3">
    <source>
        <dbReference type="ARBA" id="ARBA00023015"/>
    </source>
</evidence>
<dbReference type="Pfam" id="PF00874">
    <property type="entry name" value="PRD"/>
    <property type="match status" value="1"/>
</dbReference>
<comment type="caution">
    <text evidence="9">The sequence shown here is derived from an EMBL/GenBank/DDBJ whole genome shotgun (WGS) entry which is preliminary data.</text>
</comment>
<dbReference type="InterPro" id="IPR011608">
    <property type="entry name" value="PRD"/>
</dbReference>
<evidence type="ECO:0000313" key="9">
    <source>
        <dbReference type="EMBL" id="MBC5722158.1"/>
    </source>
</evidence>
<dbReference type="PROSITE" id="PS51094">
    <property type="entry name" value="PTS_EIIA_TYPE_2"/>
    <property type="match status" value="1"/>
</dbReference>
<dbReference type="InterPro" id="IPR050661">
    <property type="entry name" value="BglG_antiterminators"/>
</dbReference>
<feature type="region of interest" description="Disordered" evidence="5">
    <location>
        <begin position="723"/>
        <end position="742"/>
    </location>
</feature>
<dbReference type="GO" id="GO:0006355">
    <property type="term" value="P:regulation of DNA-templated transcription"/>
    <property type="evidence" value="ECO:0007669"/>
    <property type="project" value="InterPro"/>
</dbReference>
<dbReference type="RefSeq" id="WP_186852392.1">
    <property type="nucleotide sequence ID" value="NZ_JACOPO010000002.1"/>
</dbReference>
<keyword evidence="3" id="KW-0805">Transcription regulation</keyword>
<dbReference type="Pfam" id="PF00359">
    <property type="entry name" value="PTS_EIIA_2"/>
    <property type="match status" value="1"/>
</dbReference>
<evidence type="ECO:0000256" key="1">
    <source>
        <dbReference type="ARBA" id="ARBA00022679"/>
    </source>
</evidence>
<proteinExistence type="predicted"/>
<feature type="domain" description="PRD" evidence="8">
    <location>
        <begin position="314"/>
        <end position="422"/>
    </location>
</feature>
<keyword evidence="2" id="KW-0677">Repeat</keyword>
<evidence type="ECO:0000259" key="8">
    <source>
        <dbReference type="PROSITE" id="PS51372"/>
    </source>
</evidence>
<sequence>MELNHTCVSLLKILYNCQDYVPINKLAEQMGKTERSVRYDLDLLDKFFQQNSLPPLSRRFGAGIYLEHTPGLEVLLQGFLSTTTPYQYKYSTQERCLYIKMALLTGIVPYISVPELAKRLIVSYPTVIGDLEVVERQLEAQSISLVRRARVGLRAEGDEETILGVCLQTLNNHISLAEFDRYLYSKPLERKISTLLLEDLFRNLDVDLFRDIPKHAESILNRIFSDEAFGKLIFCLALLTQRARSGTITPIRIAHGKDTLMMTQEYKAAGMMMELLSQQYEVSFPAGVQYYLTAQLLCSKSIVSGQGRLGRDQTRSSRLDRVTEEVVDNIQRLYQIDFGPTRTELVEHLKAHLIPTIYRIRYHRSIVNPLYDDLVAKHGQLLRNTAEAVKPLEQCCDGPISDQEISYIALYFLAAINQRDPQVIRPARVVIACGSGYGTAQVVVSQMRSLFNVEIADILSGRDVCEKIKQGSLHCDYIISTVDLPQLPNELYIRVNPIFTRQDYRNILQFIDARQANHSSDRYMELTEQLVRIAQGHGANRNIEQLRYDILSLLLHDTRIQKPSPKKDNIWDLKDLLLPGLMRMDVPCRNWQEAVYQSTQTLELGGYVTEAYKHAIVRNLQEFGPAMVMFPGVLIAHASPADGCRKLGFGFMSLRSPVSFGNKSNDPVKLVFTLSVVDSSSHMEAMIQLFNMISEKPVREALFRARTKQDVLNILQKEEKNAGTPIGTTEDFTIGGVDHGKS</sequence>
<reference evidence="9" key="1">
    <citation type="submission" date="2020-08" db="EMBL/GenBank/DDBJ databases">
        <title>Genome public.</title>
        <authorList>
            <person name="Liu C."/>
            <person name="Sun Q."/>
        </authorList>
    </citation>
    <scope>NUCLEOTIDE SEQUENCE</scope>
    <source>
        <strain evidence="9">NSJ-23</strain>
    </source>
</reference>
<dbReference type="CDD" id="cd00211">
    <property type="entry name" value="PTS_IIA_fru"/>
    <property type="match status" value="1"/>
</dbReference>
<keyword evidence="9" id="KW-0813">Transport</keyword>
<evidence type="ECO:0000256" key="5">
    <source>
        <dbReference type="SAM" id="MobiDB-lite"/>
    </source>
</evidence>
<dbReference type="InterPro" id="IPR002178">
    <property type="entry name" value="PTS_EIIA_type-2_dom"/>
</dbReference>
<dbReference type="SUPFAM" id="SSF63520">
    <property type="entry name" value="PTS-regulatory domain, PRD"/>
    <property type="match status" value="1"/>
</dbReference>
<dbReference type="GO" id="GO:0008982">
    <property type="term" value="F:protein-N(PI)-phosphohistidine-sugar phosphotransferase activity"/>
    <property type="evidence" value="ECO:0007669"/>
    <property type="project" value="InterPro"/>
</dbReference>
<evidence type="ECO:0000256" key="4">
    <source>
        <dbReference type="ARBA" id="ARBA00023163"/>
    </source>
</evidence>
<dbReference type="InterPro" id="IPR036095">
    <property type="entry name" value="PTS_EIIB-like_sf"/>
</dbReference>
<dbReference type="PROSITE" id="PS51372">
    <property type="entry name" value="PRD_2"/>
    <property type="match status" value="1"/>
</dbReference>
<feature type="domain" description="PTS EIIB type-2" evidence="7">
    <location>
        <begin position="427"/>
        <end position="519"/>
    </location>
</feature>
<gene>
    <name evidence="9" type="ORF">H8S11_04925</name>
</gene>
<dbReference type="InterPro" id="IPR036634">
    <property type="entry name" value="PRD_sf"/>
</dbReference>
<dbReference type="InterPro" id="IPR016152">
    <property type="entry name" value="PTrfase/Anion_transptr"/>
</dbReference>
<dbReference type="PROSITE" id="PS51099">
    <property type="entry name" value="PTS_EIIB_TYPE_2"/>
    <property type="match status" value="1"/>
</dbReference>
<keyword evidence="1" id="KW-0808">Transferase</keyword>
<evidence type="ECO:0000313" key="10">
    <source>
        <dbReference type="Proteomes" id="UP000628736"/>
    </source>
</evidence>
<dbReference type="Gene3D" id="3.40.930.10">
    <property type="entry name" value="Mannitol-specific EII, Chain A"/>
    <property type="match status" value="1"/>
</dbReference>
<dbReference type="PANTHER" id="PTHR30185:SF18">
    <property type="entry name" value="TRANSCRIPTIONAL REGULATOR MTLR"/>
    <property type="match status" value="1"/>
</dbReference>
<dbReference type="Gene3D" id="3.40.50.2300">
    <property type="match status" value="1"/>
</dbReference>
<keyword evidence="10" id="KW-1185">Reference proteome</keyword>
<dbReference type="SUPFAM" id="SSF52794">
    <property type="entry name" value="PTS system IIB component-like"/>
    <property type="match status" value="1"/>
</dbReference>
<dbReference type="CDD" id="cd05568">
    <property type="entry name" value="PTS_IIB_bgl_like"/>
    <property type="match status" value="1"/>
</dbReference>
<dbReference type="EMBL" id="JACOPO010000002">
    <property type="protein sequence ID" value="MBC5722158.1"/>
    <property type="molecule type" value="Genomic_DNA"/>
</dbReference>
<accession>A0A8J6J923</accession>
<protein>
    <submittedName>
        <fullName evidence="9">PTS sugar transporter subunit IIA</fullName>
    </submittedName>
</protein>
<dbReference type="PANTHER" id="PTHR30185">
    <property type="entry name" value="CRYPTIC BETA-GLUCOSIDE BGL OPERON ANTITERMINATOR"/>
    <property type="match status" value="1"/>
</dbReference>
<dbReference type="SUPFAM" id="SSF55804">
    <property type="entry name" value="Phoshotransferase/anion transport protein"/>
    <property type="match status" value="1"/>
</dbReference>
<evidence type="ECO:0000256" key="2">
    <source>
        <dbReference type="ARBA" id="ARBA00022737"/>
    </source>
</evidence>
<name>A0A8J6J923_9FIRM</name>
<dbReference type="InterPro" id="IPR013011">
    <property type="entry name" value="PTS_EIIB_2"/>
</dbReference>
<feature type="domain" description="PTS EIIA type-2" evidence="6">
    <location>
        <begin position="575"/>
        <end position="718"/>
    </location>
</feature>